<keyword evidence="9" id="KW-1185">Reference proteome</keyword>
<evidence type="ECO:0000256" key="3">
    <source>
        <dbReference type="ARBA" id="ARBA00022989"/>
    </source>
</evidence>
<feature type="compositionally biased region" description="Basic residues" evidence="5">
    <location>
        <begin position="92"/>
        <end position="104"/>
    </location>
</feature>
<sequence length="691" mass="76253">MSQTPGRTTRARASRGNTPAPSAVPAIGVGQNFTYGAPGKAILRTQVATETTSLTSVMQNARAKSTKAPSRAQSVLDEEDEDDRQSVTSKTPSRRGPGRPRTGKRQQTAQSAMVEEDEPAVGGIGEPEDERTVRPAAARMGNRAPFQPDRGVMPPTTAAQQRQDGTEMDRSATVVDPGAGYGDGAAPPTSEFEPNRLQVTFGTIRKYVPRVLLEARQDAWSFLKALLFLVLLGLAVTGLVHSVPSLQNAWKAVSTVASTAPPAANVAQDMPPGDLARLWFEFRHNTSLSGRISPSDPNLKQYSVNLYFLDRLDKLDGKVEALETRVGINELTLSELSDLAPSLLVVEKKDDRWEIPELFWRALHERLENDDDVAAPLWTAFLRNNEDQISALGRAGADTGLQHAVERRHIISQDMLQEAIRENYANMEKHFGDQLRQSEALMLTKLKEEAERTTAAVIARSPAYRLSIMQATALAHANLIKNTQEAMENVNYFAPGLGARVNPHGSSLTYTKPGRSFFNYMYTDPHPPIKALQRWEEAGDCWCAAPSTEKGKAQLEIIMGQAIFPDRLIIEHMPRKGTLQVNAAPRELEIWIETESAARATELTKFLEEDVLAYGRGPCGEAPTTKHLCIGKGWYDIHYDNWVQTISMFAPMEANGIASNKIVVRVTSNWGADYTCLYRLRLTGERVVVTR</sequence>
<feature type="transmembrane region" description="Helical" evidence="6">
    <location>
        <begin position="222"/>
        <end position="243"/>
    </location>
</feature>
<evidence type="ECO:0000256" key="6">
    <source>
        <dbReference type="SAM" id="Phobius"/>
    </source>
</evidence>
<dbReference type="PANTHER" id="PTHR12911:SF8">
    <property type="entry name" value="KLAROID PROTEIN-RELATED"/>
    <property type="match status" value="1"/>
</dbReference>
<comment type="subcellular location">
    <subcellularLocation>
        <location evidence="1">Membrane</location>
    </subcellularLocation>
</comment>
<name>A0AAV9JHZ8_9PEZI</name>
<dbReference type="Pfam" id="PF07738">
    <property type="entry name" value="Sad1_UNC"/>
    <property type="match status" value="1"/>
</dbReference>
<dbReference type="AlphaFoldDB" id="A0AAV9JHZ8"/>
<feature type="region of interest" description="Disordered" evidence="5">
    <location>
        <begin position="57"/>
        <end position="170"/>
    </location>
</feature>
<reference evidence="8 9" key="1">
    <citation type="submission" date="2021-11" db="EMBL/GenBank/DDBJ databases">
        <title>Black yeast isolated from Biological Soil Crust.</title>
        <authorList>
            <person name="Kurbessoian T."/>
        </authorList>
    </citation>
    <scope>NUCLEOTIDE SEQUENCE [LARGE SCALE GENOMIC DNA]</scope>
    <source>
        <strain evidence="8 9">CCFEE 5522</strain>
    </source>
</reference>
<protein>
    <recommendedName>
        <fullName evidence="7">SUN domain-containing protein</fullName>
    </recommendedName>
</protein>
<feature type="domain" description="SUN" evidence="7">
    <location>
        <begin position="498"/>
        <end position="687"/>
    </location>
</feature>
<gene>
    <name evidence="8" type="ORF">LTR36_003782</name>
</gene>
<dbReference type="GO" id="GO:0043495">
    <property type="term" value="F:protein-membrane adaptor activity"/>
    <property type="evidence" value="ECO:0007669"/>
    <property type="project" value="TreeGrafter"/>
</dbReference>
<proteinExistence type="predicted"/>
<evidence type="ECO:0000256" key="4">
    <source>
        <dbReference type="ARBA" id="ARBA00023136"/>
    </source>
</evidence>
<evidence type="ECO:0000259" key="7">
    <source>
        <dbReference type="PROSITE" id="PS51469"/>
    </source>
</evidence>
<organism evidence="8 9">
    <name type="scientific">Oleoguttula mirabilis</name>
    <dbReference type="NCBI Taxonomy" id="1507867"/>
    <lineage>
        <taxon>Eukaryota</taxon>
        <taxon>Fungi</taxon>
        <taxon>Dikarya</taxon>
        <taxon>Ascomycota</taxon>
        <taxon>Pezizomycotina</taxon>
        <taxon>Dothideomycetes</taxon>
        <taxon>Dothideomycetidae</taxon>
        <taxon>Mycosphaerellales</taxon>
        <taxon>Teratosphaeriaceae</taxon>
        <taxon>Oleoguttula</taxon>
    </lineage>
</organism>
<evidence type="ECO:0000256" key="5">
    <source>
        <dbReference type="SAM" id="MobiDB-lite"/>
    </source>
</evidence>
<evidence type="ECO:0000256" key="2">
    <source>
        <dbReference type="ARBA" id="ARBA00022692"/>
    </source>
</evidence>
<keyword evidence="3 6" id="KW-1133">Transmembrane helix</keyword>
<keyword evidence="2 6" id="KW-0812">Transmembrane</keyword>
<feature type="region of interest" description="Disordered" evidence="5">
    <location>
        <begin position="1"/>
        <end position="31"/>
    </location>
</feature>
<dbReference type="PROSITE" id="PS51469">
    <property type="entry name" value="SUN"/>
    <property type="match status" value="1"/>
</dbReference>
<accession>A0AAV9JHZ8</accession>
<dbReference type="InterPro" id="IPR012919">
    <property type="entry name" value="SUN_dom"/>
</dbReference>
<dbReference type="EMBL" id="JAVFHQ010000022">
    <property type="protein sequence ID" value="KAK4544878.1"/>
    <property type="molecule type" value="Genomic_DNA"/>
</dbReference>
<dbReference type="PANTHER" id="PTHR12911">
    <property type="entry name" value="SAD1/UNC-84-LIKE PROTEIN-RELATED"/>
    <property type="match status" value="1"/>
</dbReference>
<comment type="caution">
    <text evidence="8">The sequence shown here is derived from an EMBL/GenBank/DDBJ whole genome shotgun (WGS) entry which is preliminary data.</text>
</comment>
<feature type="compositionally biased region" description="Polar residues" evidence="5">
    <location>
        <begin position="57"/>
        <end position="73"/>
    </location>
</feature>
<dbReference type="GO" id="GO:0034993">
    <property type="term" value="C:meiotic nuclear membrane microtubule tethering complex"/>
    <property type="evidence" value="ECO:0007669"/>
    <property type="project" value="TreeGrafter"/>
</dbReference>
<evidence type="ECO:0000313" key="8">
    <source>
        <dbReference type="EMBL" id="KAK4544878.1"/>
    </source>
</evidence>
<evidence type="ECO:0000256" key="1">
    <source>
        <dbReference type="ARBA" id="ARBA00004370"/>
    </source>
</evidence>
<dbReference type="InterPro" id="IPR045119">
    <property type="entry name" value="SUN1-5"/>
</dbReference>
<dbReference type="Proteomes" id="UP001324427">
    <property type="component" value="Unassembled WGS sequence"/>
</dbReference>
<evidence type="ECO:0000313" key="9">
    <source>
        <dbReference type="Proteomes" id="UP001324427"/>
    </source>
</evidence>
<dbReference type="Gene3D" id="2.60.120.260">
    <property type="entry name" value="Galactose-binding domain-like"/>
    <property type="match status" value="1"/>
</dbReference>
<keyword evidence="4 6" id="KW-0472">Membrane</keyword>